<evidence type="ECO:0000313" key="2">
    <source>
        <dbReference type="EMBL" id="KAK7922386.1"/>
    </source>
</evidence>
<feature type="region of interest" description="Disordered" evidence="1">
    <location>
        <begin position="119"/>
        <end position="150"/>
    </location>
</feature>
<feature type="compositionally biased region" description="Polar residues" evidence="1">
    <location>
        <begin position="119"/>
        <end position="141"/>
    </location>
</feature>
<evidence type="ECO:0000256" key="1">
    <source>
        <dbReference type="SAM" id="MobiDB-lite"/>
    </source>
</evidence>
<keyword evidence="3" id="KW-1185">Reference proteome</keyword>
<dbReference type="InterPro" id="IPR036236">
    <property type="entry name" value="Znf_C2H2_sf"/>
</dbReference>
<comment type="caution">
    <text evidence="2">The sequence shown here is derived from an EMBL/GenBank/DDBJ whole genome shotgun (WGS) entry which is preliminary data.</text>
</comment>
<feature type="region of interest" description="Disordered" evidence="1">
    <location>
        <begin position="1"/>
        <end position="20"/>
    </location>
</feature>
<accession>A0AAW0PCF8</accession>
<dbReference type="SUPFAM" id="SSF57667">
    <property type="entry name" value="beta-beta-alpha zinc fingers"/>
    <property type="match status" value="1"/>
</dbReference>
<name>A0AAW0PCF8_9GOBI</name>
<organism evidence="2 3">
    <name type="scientific">Mugilogobius chulae</name>
    <name type="common">yellowstripe goby</name>
    <dbReference type="NCBI Taxonomy" id="88201"/>
    <lineage>
        <taxon>Eukaryota</taxon>
        <taxon>Metazoa</taxon>
        <taxon>Chordata</taxon>
        <taxon>Craniata</taxon>
        <taxon>Vertebrata</taxon>
        <taxon>Euteleostomi</taxon>
        <taxon>Actinopterygii</taxon>
        <taxon>Neopterygii</taxon>
        <taxon>Teleostei</taxon>
        <taxon>Neoteleostei</taxon>
        <taxon>Acanthomorphata</taxon>
        <taxon>Gobiaria</taxon>
        <taxon>Gobiiformes</taxon>
        <taxon>Gobioidei</taxon>
        <taxon>Gobiidae</taxon>
        <taxon>Gobionellinae</taxon>
        <taxon>Mugilogobius</taxon>
    </lineage>
</organism>
<dbReference type="AlphaFoldDB" id="A0AAW0PCF8"/>
<dbReference type="EMBL" id="JBBPFD010000006">
    <property type="protein sequence ID" value="KAK7922386.1"/>
    <property type="molecule type" value="Genomic_DNA"/>
</dbReference>
<protein>
    <recommendedName>
        <fullName evidence="4">C2H2-type domain-containing protein</fullName>
    </recommendedName>
</protein>
<evidence type="ECO:0000313" key="3">
    <source>
        <dbReference type="Proteomes" id="UP001460270"/>
    </source>
</evidence>
<sequence length="150" mass="16573">MQTAVKDQDAAQQTTPGWSIVPGNTASRCQHCKLRCMDGDQLKEHLLTHKRGKRKCNECGKIFNTASDFKPSSILYGGTVAPCRLIVVVSHPITAQSEYHDSTNPQHASYQDPITAQSEYHDSPNPQHASYQNTENLSNRLTLPKVPGSI</sequence>
<proteinExistence type="predicted"/>
<evidence type="ECO:0008006" key="4">
    <source>
        <dbReference type="Google" id="ProtNLM"/>
    </source>
</evidence>
<dbReference type="Gene3D" id="3.30.160.60">
    <property type="entry name" value="Classic Zinc Finger"/>
    <property type="match status" value="1"/>
</dbReference>
<reference evidence="3" key="1">
    <citation type="submission" date="2024-04" db="EMBL/GenBank/DDBJ databases">
        <title>Salinicola lusitanus LLJ914,a marine bacterium isolated from the Okinawa Trough.</title>
        <authorList>
            <person name="Li J."/>
        </authorList>
    </citation>
    <scope>NUCLEOTIDE SEQUENCE [LARGE SCALE GENOMIC DNA]</scope>
</reference>
<gene>
    <name evidence="2" type="ORF">WMY93_009288</name>
</gene>
<dbReference type="Proteomes" id="UP001460270">
    <property type="component" value="Unassembled WGS sequence"/>
</dbReference>